<evidence type="ECO:0000313" key="2">
    <source>
        <dbReference type="Proteomes" id="UP001387215"/>
    </source>
</evidence>
<evidence type="ECO:0000313" key="1">
    <source>
        <dbReference type="EMBL" id="MEI2453853.1"/>
    </source>
</evidence>
<keyword evidence="2" id="KW-1185">Reference proteome</keyword>
<dbReference type="RefSeq" id="WP_336131079.1">
    <property type="nucleotide sequence ID" value="NZ_JBANDL010000002.1"/>
</dbReference>
<dbReference type="EMBL" id="JBANDL010000002">
    <property type="protein sequence ID" value="MEI2453853.1"/>
    <property type="molecule type" value="Genomic_DNA"/>
</dbReference>
<dbReference type="Proteomes" id="UP001387215">
    <property type="component" value="Unassembled WGS sequence"/>
</dbReference>
<comment type="caution">
    <text evidence="1">The sequence shown here is derived from an EMBL/GenBank/DDBJ whole genome shotgun (WGS) entry which is preliminary data.</text>
</comment>
<accession>A0ABU8CYM3</accession>
<organism evidence="1 2">
    <name type="scientific">Lysobacter firmicutimachus</name>
    <dbReference type="NCBI Taxonomy" id="1792846"/>
    <lineage>
        <taxon>Bacteria</taxon>
        <taxon>Pseudomonadati</taxon>
        <taxon>Pseudomonadota</taxon>
        <taxon>Gammaproteobacteria</taxon>
        <taxon>Lysobacterales</taxon>
        <taxon>Lysobacteraceae</taxon>
        <taxon>Lysobacter</taxon>
    </lineage>
</organism>
<reference evidence="1 2" key="1">
    <citation type="submission" date="2024-02" db="EMBL/GenBank/DDBJ databases">
        <title>Lysobacter Genome Sequencing and Mining.</title>
        <authorList>
            <person name="Bierman J."/>
            <person name="Walker M.C."/>
        </authorList>
    </citation>
    <scope>NUCLEOTIDE SEQUENCE [LARGE SCALE GENOMIC DNA]</scope>
    <source>
        <strain evidence="1 2">PB6250</strain>
    </source>
</reference>
<proteinExistence type="predicted"/>
<protein>
    <submittedName>
        <fullName evidence="1">Uncharacterized protein</fullName>
    </submittedName>
</protein>
<sequence length="131" mass="13508">MSKPDTVGVQYLRVRVFNYTFADLPSGTFVPALKLPMGSILIAAFNLVESPSNAGTSDVLDIGTAAAPASFLDNNDFKIAAKTQFTTLGGPFAQGLALGVTRTAVGTSATAGRGCVVVQYVVKGTADEVYG</sequence>
<name>A0ABU8CYM3_9GAMM</name>
<gene>
    <name evidence="1" type="ORF">V2J18_04070</name>
</gene>